<evidence type="ECO:0008006" key="4">
    <source>
        <dbReference type="Google" id="ProtNLM"/>
    </source>
</evidence>
<feature type="transmembrane region" description="Helical" evidence="1">
    <location>
        <begin position="54"/>
        <end position="76"/>
    </location>
</feature>
<dbReference type="Proteomes" id="UP001157161">
    <property type="component" value="Unassembled WGS sequence"/>
</dbReference>
<dbReference type="RefSeq" id="WP_284250709.1">
    <property type="nucleotide sequence ID" value="NZ_BSUM01000001.1"/>
</dbReference>
<gene>
    <name evidence="2" type="ORF">GCM10025875_19830</name>
</gene>
<dbReference type="EMBL" id="BSUM01000001">
    <property type="protein sequence ID" value="GMA31991.1"/>
    <property type="molecule type" value="Genomic_DNA"/>
</dbReference>
<accession>A0AA38CRJ9</accession>
<reference evidence="2" key="2">
    <citation type="submission" date="2023-02" db="EMBL/GenBank/DDBJ databases">
        <authorList>
            <person name="Sun Q."/>
            <person name="Mori K."/>
        </authorList>
    </citation>
    <scope>NUCLEOTIDE SEQUENCE</scope>
    <source>
        <strain evidence="2">NBRC 112290</strain>
    </source>
</reference>
<evidence type="ECO:0000313" key="3">
    <source>
        <dbReference type="Proteomes" id="UP001157161"/>
    </source>
</evidence>
<feature type="transmembrane region" description="Helical" evidence="1">
    <location>
        <begin position="12"/>
        <end position="34"/>
    </location>
</feature>
<organism evidence="2 3">
    <name type="scientific">Litorihabitans aurantiacus</name>
    <dbReference type="NCBI Taxonomy" id="1930061"/>
    <lineage>
        <taxon>Bacteria</taxon>
        <taxon>Bacillati</taxon>
        <taxon>Actinomycetota</taxon>
        <taxon>Actinomycetes</taxon>
        <taxon>Micrococcales</taxon>
        <taxon>Beutenbergiaceae</taxon>
        <taxon>Litorihabitans</taxon>
    </lineage>
</organism>
<keyword evidence="1" id="KW-1133">Transmembrane helix</keyword>
<sequence length="179" mass="18556">MRRDRSAVGRNRTGLVLLGVVGVLLGAAILVPAAVPALGWTLGDAARAVARWPWWPAAAGAVGVAAVVTAAAWLVAQRPGAPLRRLGLGVTDDGDRLALDPAAAVRTANAVLAEHHDVVAARLTLVHRRGALEVGGAVVLDADGVIDLAAARVREVVADLGTVLELPQVRSRVRLEVRR</sequence>
<dbReference type="AlphaFoldDB" id="A0AA38CRJ9"/>
<comment type="caution">
    <text evidence="2">The sequence shown here is derived from an EMBL/GenBank/DDBJ whole genome shotgun (WGS) entry which is preliminary data.</text>
</comment>
<name>A0AA38CRJ9_9MICO</name>
<keyword evidence="1" id="KW-0812">Transmembrane</keyword>
<keyword evidence="3" id="KW-1185">Reference proteome</keyword>
<reference evidence="2" key="1">
    <citation type="journal article" date="2014" name="Int. J. Syst. Evol. Microbiol.">
        <title>Complete genome sequence of Corynebacterium casei LMG S-19264T (=DSM 44701T), isolated from a smear-ripened cheese.</title>
        <authorList>
            <consortium name="US DOE Joint Genome Institute (JGI-PGF)"/>
            <person name="Walter F."/>
            <person name="Albersmeier A."/>
            <person name="Kalinowski J."/>
            <person name="Ruckert C."/>
        </authorList>
    </citation>
    <scope>NUCLEOTIDE SEQUENCE</scope>
    <source>
        <strain evidence="2">NBRC 112290</strain>
    </source>
</reference>
<evidence type="ECO:0000313" key="2">
    <source>
        <dbReference type="EMBL" id="GMA31991.1"/>
    </source>
</evidence>
<evidence type="ECO:0000256" key="1">
    <source>
        <dbReference type="SAM" id="Phobius"/>
    </source>
</evidence>
<protein>
    <recommendedName>
        <fullName evidence="4">Alkaline shock response membrane anchor protein AmaP</fullName>
    </recommendedName>
</protein>
<proteinExistence type="predicted"/>
<keyword evidence="1" id="KW-0472">Membrane</keyword>